<dbReference type="AlphaFoldDB" id="B9XAF8"/>
<keyword evidence="2" id="KW-1185">Reference proteome</keyword>
<organism evidence="1 2">
    <name type="scientific">Pedosphaera parvula (strain Ellin514)</name>
    <dbReference type="NCBI Taxonomy" id="320771"/>
    <lineage>
        <taxon>Bacteria</taxon>
        <taxon>Pseudomonadati</taxon>
        <taxon>Verrucomicrobiota</taxon>
        <taxon>Pedosphaerae</taxon>
        <taxon>Pedosphaerales</taxon>
        <taxon>Pedosphaeraceae</taxon>
        <taxon>Pedosphaera</taxon>
    </lineage>
</organism>
<proteinExistence type="predicted"/>
<dbReference type="STRING" id="320771.Cflav_PD5628"/>
<dbReference type="EMBL" id="ABOX02000002">
    <property type="protein sequence ID" value="EEF62993.1"/>
    <property type="molecule type" value="Genomic_DNA"/>
</dbReference>
<dbReference type="Proteomes" id="UP000003688">
    <property type="component" value="Unassembled WGS sequence"/>
</dbReference>
<evidence type="ECO:0000313" key="2">
    <source>
        <dbReference type="Proteomes" id="UP000003688"/>
    </source>
</evidence>
<dbReference type="RefSeq" id="WP_007412806.1">
    <property type="nucleotide sequence ID" value="NZ_ABOX02000002.1"/>
</dbReference>
<gene>
    <name evidence="1" type="ORF">Cflav_PD5628</name>
</gene>
<sequence>MPYNFNHKNARINDAPIVGWYLALPFSFSNPDGNGYRSAVAYYQRLVFVVEFSMDQASTEAFSTWTKEDLRESGSIQITPANSGGATLDLTGVNLEPSFAQHTVQSAKTILWF</sequence>
<accession>B9XAF8</accession>
<comment type="caution">
    <text evidence="1">The sequence shown here is derived from an EMBL/GenBank/DDBJ whole genome shotgun (WGS) entry which is preliminary data.</text>
</comment>
<evidence type="ECO:0000313" key="1">
    <source>
        <dbReference type="EMBL" id="EEF62993.1"/>
    </source>
</evidence>
<protein>
    <submittedName>
        <fullName evidence="1">Uncharacterized protein</fullName>
    </submittedName>
</protein>
<name>B9XAF8_PEDPL</name>
<reference evidence="1 2" key="1">
    <citation type="journal article" date="2011" name="J. Bacteriol.">
        <title>Genome sequence of 'Pedosphaera parvula' Ellin514, an aerobic Verrucomicrobial isolate from pasture soil.</title>
        <authorList>
            <person name="Kant R."/>
            <person name="van Passel M.W."/>
            <person name="Sangwan P."/>
            <person name="Palva A."/>
            <person name="Lucas S."/>
            <person name="Copeland A."/>
            <person name="Lapidus A."/>
            <person name="Glavina Del Rio T."/>
            <person name="Dalin E."/>
            <person name="Tice H."/>
            <person name="Bruce D."/>
            <person name="Goodwin L."/>
            <person name="Pitluck S."/>
            <person name="Chertkov O."/>
            <person name="Larimer F.W."/>
            <person name="Land M.L."/>
            <person name="Hauser L."/>
            <person name="Brettin T.S."/>
            <person name="Detter J.C."/>
            <person name="Han S."/>
            <person name="de Vos W.M."/>
            <person name="Janssen P.H."/>
            <person name="Smidt H."/>
        </authorList>
    </citation>
    <scope>NUCLEOTIDE SEQUENCE [LARGE SCALE GENOMIC DNA]</scope>
    <source>
        <strain evidence="1 2">Ellin514</strain>
    </source>
</reference>